<name>A0ABP9X432_9CHLR</name>
<protein>
    <recommendedName>
        <fullName evidence="3">Sigma-70 family RNA polymerase sigma factor</fullName>
    </recommendedName>
</protein>
<evidence type="ECO:0008006" key="3">
    <source>
        <dbReference type="Google" id="ProtNLM"/>
    </source>
</evidence>
<reference evidence="1 2" key="1">
    <citation type="submission" date="2024-02" db="EMBL/GenBank/DDBJ databases">
        <title>Herpetosiphon gulosus NBRC 112829.</title>
        <authorList>
            <person name="Ichikawa N."/>
            <person name="Katano-Makiyama Y."/>
            <person name="Hidaka K."/>
        </authorList>
    </citation>
    <scope>NUCLEOTIDE SEQUENCE [LARGE SCALE GENOMIC DNA]</scope>
    <source>
        <strain evidence="1 2">NBRC 112829</strain>
    </source>
</reference>
<dbReference type="InterPro" id="IPR013324">
    <property type="entry name" value="RNA_pol_sigma_r3/r4-like"/>
</dbReference>
<dbReference type="Gene3D" id="1.10.10.10">
    <property type="entry name" value="Winged helix-like DNA-binding domain superfamily/Winged helix DNA-binding domain"/>
    <property type="match status" value="1"/>
</dbReference>
<dbReference type="RefSeq" id="WP_345723751.1">
    <property type="nucleotide sequence ID" value="NZ_BAABRU010000015.1"/>
</dbReference>
<evidence type="ECO:0000313" key="1">
    <source>
        <dbReference type="EMBL" id="GAA5530157.1"/>
    </source>
</evidence>
<dbReference type="EMBL" id="BAABRU010000015">
    <property type="protein sequence ID" value="GAA5530157.1"/>
    <property type="molecule type" value="Genomic_DNA"/>
</dbReference>
<dbReference type="SUPFAM" id="SSF88659">
    <property type="entry name" value="Sigma3 and sigma4 domains of RNA polymerase sigma factors"/>
    <property type="match status" value="1"/>
</dbReference>
<organism evidence="1 2">
    <name type="scientific">Herpetosiphon gulosus</name>
    <dbReference type="NCBI Taxonomy" id="1973496"/>
    <lineage>
        <taxon>Bacteria</taxon>
        <taxon>Bacillati</taxon>
        <taxon>Chloroflexota</taxon>
        <taxon>Chloroflexia</taxon>
        <taxon>Herpetosiphonales</taxon>
        <taxon>Herpetosiphonaceae</taxon>
        <taxon>Herpetosiphon</taxon>
    </lineage>
</organism>
<comment type="caution">
    <text evidence="1">The sequence shown here is derived from an EMBL/GenBank/DDBJ whole genome shotgun (WGS) entry which is preliminary data.</text>
</comment>
<gene>
    <name evidence="1" type="ORF">Hgul01_03975</name>
</gene>
<dbReference type="InterPro" id="IPR036388">
    <property type="entry name" value="WH-like_DNA-bd_sf"/>
</dbReference>
<dbReference type="Proteomes" id="UP001428290">
    <property type="component" value="Unassembled WGS sequence"/>
</dbReference>
<evidence type="ECO:0000313" key="2">
    <source>
        <dbReference type="Proteomes" id="UP001428290"/>
    </source>
</evidence>
<proteinExistence type="predicted"/>
<keyword evidence="2" id="KW-1185">Reference proteome</keyword>
<sequence>MFETQLSDSEQIYTERATLLIKKYGWTLLSIDELVQRTVRRRATDFQGTLDQALICTYMVSLYDACSGREGLSRREDGYTELFRMVYSYAMLKRFEPAEEIAQATIERVLKHFDDCRKPGAFWEFVRLQMNNALRSLRRWTKYPADSLDQPSMNDEGQNRYDVLEDTQSIAPATVVIQHETKERISACLNAYLREHPRSHNQLAALWLKYITGLDDNAISRTLETTVSHVHTLRSRAIKRLRDDPRWQAVATDLGIAYE</sequence>
<accession>A0ABP9X432</accession>